<dbReference type="HOGENOM" id="CLU_3176337_0_0_1"/>
<keyword evidence="2" id="KW-1185">Reference proteome</keyword>
<evidence type="ECO:0000313" key="2">
    <source>
        <dbReference type="Proteomes" id="UP000004995"/>
    </source>
</evidence>
<reference evidence="2" key="1">
    <citation type="journal article" date="2012" name="Nat. Biotechnol.">
        <title>Reference genome sequence of the model plant Setaria.</title>
        <authorList>
            <person name="Bennetzen J.L."/>
            <person name="Schmutz J."/>
            <person name="Wang H."/>
            <person name="Percifield R."/>
            <person name="Hawkins J."/>
            <person name="Pontaroli A.C."/>
            <person name="Estep M."/>
            <person name="Feng L."/>
            <person name="Vaughn J.N."/>
            <person name="Grimwood J."/>
            <person name="Jenkins J."/>
            <person name="Barry K."/>
            <person name="Lindquist E."/>
            <person name="Hellsten U."/>
            <person name="Deshpande S."/>
            <person name="Wang X."/>
            <person name="Wu X."/>
            <person name="Mitros T."/>
            <person name="Triplett J."/>
            <person name="Yang X."/>
            <person name="Ye C.Y."/>
            <person name="Mauro-Herrera M."/>
            <person name="Wang L."/>
            <person name="Li P."/>
            <person name="Sharma M."/>
            <person name="Sharma R."/>
            <person name="Ronald P.C."/>
            <person name="Panaud O."/>
            <person name="Kellogg E.A."/>
            <person name="Brutnell T.P."/>
            <person name="Doust A.N."/>
            <person name="Tuskan G.A."/>
            <person name="Rokhsar D."/>
            <person name="Devos K.M."/>
        </authorList>
    </citation>
    <scope>NUCLEOTIDE SEQUENCE [LARGE SCALE GENOMIC DNA]</scope>
    <source>
        <strain evidence="2">cv. Yugu1</strain>
    </source>
</reference>
<accession>K3Y3X2</accession>
<dbReference type="EMBL" id="AGNK02002640">
    <property type="status" value="NOT_ANNOTATED_CDS"/>
    <property type="molecule type" value="Genomic_DNA"/>
</dbReference>
<organism evidence="1 2">
    <name type="scientific">Setaria italica</name>
    <name type="common">Foxtail millet</name>
    <name type="synonym">Panicum italicum</name>
    <dbReference type="NCBI Taxonomy" id="4555"/>
    <lineage>
        <taxon>Eukaryota</taxon>
        <taxon>Viridiplantae</taxon>
        <taxon>Streptophyta</taxon>
        <taxon>Embryophyta</taxon>
        <taxon>Tracheophyta</taxon>
        <taxon>Spermatophyta</taxon>
        <taxon>Magnoliopsida</taxon>
        <taxon>Liliopsida</taxon>
        <taxon>Poales</taxon>
        <taxon>Poaceae</taxon>
        <taxon>PACMAD clade</taxon>
        <taxon>Panicoideae</taxon>
        <taxon>Panicodae</taxon>
        <taxon>Paniceae</taxon>
        <taxon>Cenchrinae</taxon>
        <taxon>Setaria</taxon>
    </lineage>
</organism>
<evidence type="ECO:0000313" key="1">
    <source>
        <dbReference type="EnsemblPlants" id="KQL11667"/>
    </source>
</evidence>
<dbReference type="EnsemblPlants" id="KQL11667">
    <property type="protein sequence ID" value="KQL11667"/>
    <property type="gene ID" value="SETIT_008910mg"/>
</dbReference>
<dbReference type="Proteomes" id="UP000004995">
    <property type="component" value="Unassembled WGS sequence"/>
</dbReference>
<name>K3Y3X2_SETIT</name>
<dbReference type="Gramene" id="KQL11667">
    <property type="protein sequence ID" value="KQL11667"/>
    <property type="gene ID" value="SETIT_008910mg"/>
</dbReference>
<dbReference type="InParanoid" id="K3Y3X2"/>
<proteinExistence type="predicted"/>
<sequence length="47" mass="5504">MNSNLGWREYMYVGYGIRIAPTPRPTKWSRCMGTEQSGVYFHKESAF</sequence>
<reference evidence="1" key="2">
    <citation type="submission" date="2018-08" db="UniProtKB">
        <authorList>
            <consortium name="EnsemblPlants"/>
        </authorList>
    </citation>
    <scope>IDENTIFICATION</scope>
    <source>
        <strain evidence="1">Yugu1</strain>
    </source>
</reference>
<protein>
    <submittedName>
        <fullName evidence="1">Uncharacterized protein</fullName>
    </submittedName>
</protein>
<dbReference type="AlphaFoldDB" id="K3Y3X2"/>